<sequence length="358" mass="43125">MQSSLIGKRTNICSLWALFADDVRQSFELDIFMNSSIKTYTVFRFVLITCCIFRLWDMWQFYSSPRRRKFMKPAITRRLFPVIDPTINRCRLLPPFIRFREVYLISQRYNLATCQIEKIMSTFRYGMFCYLNRHARFEASGRNISTEHWMNTFCFDNRFKKEVYEDVIHTFTKNPVIFAVIRDPLERFVSSYVDKCIREGGYPRGCYDCERDLLCFMQNLKKFLLAYIDDPLIGIEHIYIRRHFAPFSWYCNFGETLNTTHIVRLNLQQRGDVARHINEILMKAGVQYRQRNYIQEELLKRLPNHSTNGAEERSEVERSVLSDPIIFQHFIDIYYYDYVIFGYKLPQISRIKPEKERH</sequence>
<keyword evidence="1" id="KW-0812">Transmembrane</keyword>
<evidence type="ECO:0000313" key="3">
    <source>
        <dbReference type="Proteomes" id="UP000024635"/>
    </source>
</evidence>
<dbReference type="InterPro" id="IPR005331">
    <property type="entry name" value="Sulfotransferase"/>
</dbReference>
<dbReference type="OrthoDB" id="408912at2759"/>
<dbReference type="Pfam" id="PF03567">
    <property type="entry name" value="Sulfotransfer_2"/>
    <property type="match status" value="1"/>
</dbReference>
<name>A0A016SHN7_9BILA</name>
<dbReference type="AlphaFoldDB" id="A0A016SHN7"/>
<dbReference type="InterPro" id="IPR007669">
    <property type="entry name" value="Chst-1-like"/>
</dbReference>
<proteinExistence type="predicted"/>
<accession>A0A016SHN7</accession>
<dbReference type="PANTHER" id="PTHR22900:SF10">
    <property type="entry name" value="CARBOHYDRATE SULFOTRANSFERASE"/>
    <property type="match status" value="1"/>
</dbReference>
<organism evidence="2 3">
    <name type="scientific">Ancylostoma ceylanicum</name>
    <dbReference type="NCBI Taxonomy" id="53326"/>
    <lineage>
        <taxon>Eukaryota</taxon>
        <taxon>Metazoa</taxon>
        <taxon>Ecdysozoa</taxon>
        <taxon>Nematoda</taxon>
        <taxon>Chromadorea</taxon>
        <taxon>Rhabditida</taxon>
        <taxon>Rhabditina</taxon>
        <taxon>Rhabditomorpha</taxon>
        <taxon>Strongyloidea</taxon>
        <taxon>Ancylostomatidae</taxon>
        <taxon>Ancylostomatinae</taxon>
        <taxon>Ancylostoma</taxon>
    </lineage>
</organism>
<dbReference type="GO" id="GO:0050650">
    <property type="term" value="P:chondroitin sulfate proteoglycan biosynthetic process"/>
    <property type="evidence" value="ECO:0007669"/>
    <property type="project" value="InterPro"/>
</dbReference>
<keyword evidence="1" id="KW-0472">Membrane</keyword>
<protein>
    <recommendedName>
        <fullName evidence="4">Sulfotransferase domain-containing protein</fullName>
    </recommendedName>
</protein>
<reference evidence="3" key="1">
    <citation type="journal article" date="2015" name="Nat. Genet.">
        <title>The genome and transcriptome of the zoonotic hookworm Ancylostoma ceylanicum identify infection-specific gene families.</title>
        <authorList>
            <person name="Schwarz E.M."/>
            <person name="Hu Y."/>
            <person name="Antoshechkin I."/>
            <person name="Miller M.M."/>
            <person name="Sternberg P.W."/>
            <person name="Aroian R.V."/>
        </authorList>
    </citation>
    <scope>NUCLEOTIDE SEQUENCE</scope>
    <source>
        <strain evidence="3">HY135</strain>
    </source>
</reference>
<dbReference type="EMBL" id="JARK01001559">
    <property type="protein sequence ID" value="EYB90100.1"/>
    <property type="molecule type" value="Genomic_DNA"/>
</dbReference>
<evidence type="ECO:0000313" key="2">
    <source>
        <dbReference type="EMBL" id="EYB90100.1"/>
    </source>
</evidence>
<dbReference type="GO" id="GO:0047756">
    <property type="term" value="F:chondroitin 4-sulfotransferase activity"/>
    <property type="evidence" value="ECO:0007669"/>
    <property type="project" value="InterPro"/>
</dbReference>
<dbReference type="Proteomes" id="UP000024635">
    <property type="component" value="Unassembled WGS sequence"/>
</dbReference>
<comment type="caution">
    <text evidence="2">The sequence shown here is derived from an EMBL/GenBank/DDBJ whole genome shotgun (WGS) entry which is preliminary data.</text>
</comment>
<dbReference type="GO" id="GO:1902884">
    <property type="term" value="P:positive regulation of response to oxidative stress"/>
    <property type="evidence" value="ECO:0007669"/>
    <property type="project" value="InterPro"/>
</dbReference>
<dbReference type="GO" id="GO:0016020">
    <property type="term" value="C:membrane"/>
    <property type="evidence" value="ECO:0007669"/>
    <property type="project" value="InterPro"/>
</dbReference>
<gene>
    <name evidence="2" type="primary">Acey_s0223.g2654</name>
    <name evidence="2" type="ORF">Y032_0223g2654</name>
</gene>
<feature type="transmembrane region" description="Helical" evidence="1">
    <location>
        <begin position="42"/>
        <end position="62"/>
    </location>
</feature>
<evidence type="ECO:0000256" key="1">
    <source>
        <dbReference type="SAM" id="Phobius"/>
    </source>
</evidence>
<keyword evidence="1" id="KW-1133">Transmembrane helix</keyword>
<evidence type="ECO:0008006" key="4">
    <source>
        <dbReference type="Google" id="ProtNLM"/>
    </source>
</evidence>
<keyword evidence="3" id="KW-1185">Reference proteome</keyword>
<dbReference type="PANTHER" id="PTHR22900">
    <property type="entry name" value="PROTEIN CBG14245-RELATED"/>
    <property type="match status" value="1"/>
</dbReference>